<reference evidence="2 3" key="1">
    <citation type="submission" date="2018-02" db="EMBL/GenBank/DDBJ databases">
        <title>The genomes of Aspergillus section Nigri reveals drivers in fungal speciation.</title>
        <authorList>
            <consortium name="DOE Joint Genome Institute"/>
            <person name="Vesth T.C."/>
            <person name="Nybo J."/>
            <person name="Theobald S."/>
            <person name="Brandl J."/>
            <person name="Frisvad J.C."/>
            <person name="Nielsen K.F."/>
            <person name="Lyhne E.K."/>
            <person name="Kogle M.E."/>
            <person name="Kuo A."/>
            <person name="Riley R."/>
            <person name="Clum A."/>
            <person name="Nolan M."/>
            <person name="Lipzen A."/>
            <person name="Salamov A."/>
            <person name="Henrissat B."/>
            <person name="Wiebenga A."/>
            <person name="De vries R.P."/>
            <person name="Grigoriev I.V."/>
            <person name="Mortensen U.H."/>
            <person name="Andersen M.R."/>
            <person name="Baker S.E."/>
        </authorList>
    </citation>
    <scope>NUCLEOTIDE SEQUENCE [LARGE SCALE GENOMIC DNA]</scope>
    <source>
        <strain evidence="2 3">CBS 707.79</strain>
    </source>
</reference>
<name>A0A319DQZ5_9EURO</name>
<evidence type="ECO:0000313" key="2">
    <source>
        <dbReference type="EMBL" id="PYI00051.1"/>
    </source>
</evidence>
<protein>
    <submittedName>
        <fullName evidence="2">Uncharacterized protein</fullName>
    </submittedName>
</protein>
<dbReference type="Proteomes" id="UP000247810">
    <property type="component" value="Unassembled WGS sequence"/>
</dbReference>
<sequence length="128" mass="13891">MTISKSLLLTSSLAAVTLAYDYPYPALFVYKDYNCSQISWSTVNPGLGSCYGGYYNYAGSFQMFNIEAPYICDSGLTLSLQVYNSSGTDCGSDDDLLFSQPITTECTAAEVASPGPLDMPIWYSLTCL</sequence>
<dbReference type="VEuPathDB" id="FungiDB:BO71DRAFT_393690"/>
<accession>A0A319DQZ5</accession>
<keyword evidence="1" id="KW-0732">Signal</keyword>
<organism evidence="2 3">
    <name type="scientific">Aspergillus ellipticus CBS 707.79</name>
    <dbReference type="NCBI Taxonomy" id="1448320"/>
    <lineage>
        <taxon>Eukaryota</taxon>
        <taxon>Fungi</taxon>
        <taxon>Dikarya</taxon>
        <taxon>Ascomycota</taxon>
        <taxon>Pezizomycotina</taxon>
        <taxon>Eurotiomycetes</taxon>
        <taxon>Eurotiomycetidae</taxon>
        <taxon>Eurotiales</taxon>
        <taxon>Aspergillaceae</taxon>
        <taxon>Aspergillus</taxon>
        <taxon>Aspergillus subgen. Circumdati</taxon>
    </lineage>
</organism>
<evidence type="ECO:0000256" key="1">
    <source>
        <dbReference type="SAM" id="SignalP"/>
    </source>
</evidence>
<keyword evidence="3" id="KW-1185">Reference proteome</keyword>
<dbReference type="EMBL" id="KZ825797">
    <property type="protein sequence ID" value="PYI00051.1"/>
    <property type="molecule type" value="Genomic_DNA"/>
</dbReference>
<dbReference type="OrthoDB" id="4468891at2759"/>
<feature type="signal peptide" evidence="1">
    <location>
        <begin position="1"/>
        <end position="19"/>
    </location>
</feature>
<dbReference type="AlphaFoldDB" id="A0A319DQZ5"/>
<evidence type="ECO:0000313" key="3">
    <source>
        <dbReference type="Proteomes" id="UP000247810"/>
    </source>
</evidence>
<gene>
    <name evidence="2" type="ORF">BO71DRAFT_393690</name>
</gene>
<feature type="chain" id="PRO_5016297962" evidence="1">
    <location>
        <begin position="20"/>
        <end position="128"/>
    </location>
</feature>
<proteinExistence type="predicted"/>